<keyword evidence="3" id="KW-1185">Reference proteome</keyword>
<protein>
    <submittedName>
        <fullName evidence="2">Uncharacterized protein</fullName>
    </submittedName>
</protein>
<proteinExistence type="predicted"/>
<evidence type="ECO:0000313" key="2">
    <source>
        <dbReference type="EMBL" id="PXX41440.1"/>
    </source>
</evidence>
<dbReference type="RefSeq" id="WP_146218901.1">
    <property type="nucleotide sequence ID" value="NZ_QJKB01000007.1"/>
</dbReference>
<keyword evidence="1" id="KW-0472">Membrane</keyword>
<keyword evidence="1" id="KW-0812">Transmembrane</keyword>
<sequence>MSPKTRSWIRLSIFFILMLYFLTRAIDYLHQASCAQSPAVGATIASLDLGFISAACQWLVLLLGAVICVTWPGVSTGRGVWRAGLFIVTGFCLSVVLSVWYEADVAETCVRPGVAVQYEMHEIPIAIIAASHI</sequence>
<dbReference type="EMBL" id="QJKB01000007">
    <property type="protein sequence ID" value="PXX41440.1"/>
    <property type="molecule type" value="Genomic_DNA"/>
</dbReference>
<feature type="transmembrane region" description="Helical" evidence="1">
    <location>
        <begin position="51"/>
        <end position="71"/>
    </location>
</feature>
<keyword evidence="1" id="KW-1133">Transmembrane helix</keyword>
<evidence type="ECO:0000313" key="3">
    <source>
        <dbReference type="Proteomes" id="UP000247792"/>
    </source>
</evidence>
<comment type="caution">
    <text evidence="2">The sequence shown here is derived from an EMBL/GenBank/DDBJ whole genome shotgun (WGS) entry which is preliminary data.</text>
</comment>
<dbReference type="OrthoDB" id="9936129at2"/>
<accession>A0A318J415</accession>
<dbReference type="AlphaFoldDB" id="A0A318J415"/>
<dbReference type="Proteomes" id="UP000247792">
    <property type="component" value="Unassembled WGS sequence"/>
</dbReference>
<reference evidence="2 3" key="1">
    <citation type="submission" date="2018-05" db="EMBL/GenBank/DDBJ databases">
        <title>Genomic Encyclopedia of Type Strains, Phase IV (KMG-IV): sequencing the most valuable type-strain genomes for metagenomic binning, comparative biology and taxonomic classification.</title>
        <authorList>
            <person name="Goeker M."/>
        </authorList>
    </citation>
    <scope>NUCLEOTIDE SEQUENCE [LARGE SCALE GENOMIC DNA]</scope>
    <source>
        <strain evidence="2 3">DSM 19792</strain>
    </source>
</reference>
<gene>
    <name evidence="2" type="ORF">DFR42_10791</name>
</gene>
<feature type="transmembrane region" description="Helical" evidence="1">
    <location>
        <begin position="83"/>
        <end position="101"/>
    </location>
</feature>
<organism evidence="2 3">
    <name type="scientific">Undibacterium pigrum</name>
    <dbReference type="NCBI Taxonomy" id="401470"/>
    <lineage>
        <taxon>Bacteria</taxon>
        <taxon>Pseudomonadati</taxon>
        <taxon>Pseudomonadota</taxon>
        <taxon>Betaproteobacteria</taxon>
        <taxon>Burkholderiales</taxon>
        <taxon>Oxalobacteraceae</taxon>
        <taxon>Undibacterium</taxon>
    </lineage>
</organism>
<name>A0A318J415_9BURK</name>
<evidence type="ECO:0000256" key="1">
    <source>
        <dbReference type="SAM" id="Phobius"/>
    </source>
</evidence>